<comment type="caution">
    <text evidence="12">The sequence shown here is derived from an EMBL/GenBank/DDBJ whole genome shotgun (WGS) entry which is preliminary data.</text>
</comment>
<keyword evidence="2" id="KW-0808">Transferase</keyword>
<dbReference type="EMBL" id="CAJNNV010032548">
    <property type="protein sequence ID" value="CAE8640300.1"/>
    <property type="molecule type" value="Genomic_DNA"/>
</dbReference>
<evidence type="ECO:0000256" key="2">
    <source>
        <dbReference type="ARBA" id="ARBA00022679"/>
    </source>
</evidence>
<dbReference type="PROSITE" id="PS51292">
    <property type="entry name" value="ZF_RING_CH"/>
    <property type="match status" value="1"/>
</dbReference>
<dbReference type="GO" id="GO:0016020">
    <property type="term" value="C:membrane"/>
    <property type="evidence" value="ECO:0007669"/>
    <property type="project" value="UniProtKB-SubCell"/>
</dbReference>
<organism evidence="12 13">
    <name type="scientific">Polarella glacialis</name>
    <name type="common">Dinoflagellate</name>
    <dbReference type="NCBI Taxonomy" id="89957"/>
    <lineage>
        <taxon>Eukaryota</taxon>
        <taxon>Sar</taxon>
        <taxon>Alveolata</taxon>
        <taxon>Dinophyceae</taxon>
        <taxon>Suessiales</taxon>
        <taxon>Suessiaceae</taxon>
        <taxon>Polarella</taxon>
    </lineage>
</organism>
<proteinExistence type="predicted"/>
<reference evidence="12" key="1">
    <citation type="submission" date="2021-02" db="EMBL/GenBank/DDBJ databases">
        <authorList>
            <person name="Dougan E. K."/>
            <person name="Rhodes N."/>
            <person name="Thang M."/>
            <person name="Chan C."/>
        </authorList>
    </citation>
    <scope>NUCLEOTIDE SEQUENCE</scope>
</reference>
<sequence length="474" mass="51054">MKQENQQTNRAAAVKIVKMRFELQGFGEILHVGKLQGSEEGLLVTYYDPEAAATAKKAFGVEPDTGLLKLSESMSGDESTEANDSDYSPSSPGVFTPPMTYGSLPLFVDEDAQSSAASVESVAELNEVSKTSKPRYVNSLELSTVNWGQLSKKQEWRTALQLRGLPQKLCEGRALEAVLTSAGLMDLVSEVRVTSGPSTGLKRTKFGSAVIHAKSVDTVTKLTKFFHGRQFAGSSLPVAVSFATTQVSSKSQGLSARQISFSTLAEPKRVQSKSITEIKASGVSPNAWVPGWNLIFLNPQAYLPKRRPVLLRRLRTLAARFDGQAVREPFVFAGGGSSSSSTGRRYDFAGLARRLEALDVETSSSSVPSSLQSQETGSEESEPSPTARDDGCDRDGSDDEDSQRCCRICHLTADESDAPLLAPCSCSGSIGYGHSACLLQWLLHSRGSVPSEWRCDVCSVLFRVESQPGPPPGR</sequence>
<keyword evidence="6" id="KW-0833">Ubl conjugation pathway</keyword>
<evidence type="ECO:0000259" key="11">
    <source>
        <dbReference type="PROSITE" id="PS51292"/>
    </source>
</evidence>
<feature type="region of interest" description="Disordered" evidence="10">
    <location>
        <begin position="359"/>
        <end position="400"/>
    </location>
</feature>
<dbReference type="PANTHER" id="PTHR46065">
    <property type="entry name" value="E3 UBIQUITIN-PROTEIN LIGASE MARCH 2/3 FAMILY MEMBER"/>
    <property type="match status" value="1"/>
</dbReference>
<keyword evidence="8" id="KW-1133">Transmembrane helix</keyword>
<evidence type="ECO:0000256" key="4">
    <source>
        <dbReference type="ARBA" id="ARBA00022723"/>
    </source>
</evidence>
<gene>
    <name evidence="12" type="ORF">PGLA1383_LOCUS55198</name>
</gene>
<evidence type="ECO:0000256" key="5">
    <source>
        <dbReference type="ARBA" id="ARBA00022771"/>
    </source>
</evidence>
<name>A0A813HS18_POLGL</name>
<evidence type="ECO:0000256" key="7">
    <source>
        <dbReference type="ARBA" id="ARBA00022833"/>
    </source>
</evidence>
<evidence type="ECO:0000256" key="10">
    <source>
        <dbReference type="SAM" id="MobiDB-lite"/>
    </source>
</evidence>
<evidence type="ECO:0000256" key="3">
    <source>
        <dbReference type="ARBA" id="ARBA00022692"/>
    </source>
</evidence>
<dbReference type="Pfam" id="PF12906">
    <property type="entry name" value="RINGv"/>
    <property type="match status" value="1"/>
</dbReference>
<keyword evidence="13" id="KW-1185">Reference proteome</keyword>
<feature type="region of interest" description="Disordered" evidence="10">
    <location>
        <begin position="71"/>
        <end position="92"/>
    </location>
</feature>
<protein>
    <recommendedName>
        <fullName evidence="11">RING-CH-type domain-containing protein</fullName>
    </recommendedName>
</protein>
<keyword evidence="4" id="KW-0479">Metal-binding</keyword>
<accession>A0A813HS18</accession>
<dbReference type="OrthoDB" id="10361756at2759"/>
<dbReference type="InterPro" id="IPR011016">
    <property type="entry name" value="Znf_RING-CH"/>
</dbReference>
<dbReference type="CDD" id="cd16495">
    <property type="entry name" value="RING_CH-C4HC3_MARCH"/>
    <property type="match status" value="1"/>
</dbReference>
<evidence type="ECO:0000256" key="9">
    <source>
        <dbReference type="ARBA" id="ARBA00023136"/>
    </source>
</evidence>
<dbReference type="InterPro" id="IPR013083">
    <property type="entry name" value="Znf_RING/FYVE/PHD"/>
</dbReference>
<comment type="subcellular location">
    <subcellularLocation>
        <location evidence="1">Membrane</location>
        <topology evidence="1">Multi-pass membrane protein</topology>
    </subcellularLocation>
</comment>
<dbReference type="SUPFAM" id="SSF57850">
    <property type="entry name" value="RING/U-box"/>
    <property type="match status" value="1"/>
</dbReference>
<dbReference type="GO" id="GO:0016740">
    <property type="term" value="F:transferase activity"/>
    <property type="evidence" value="ECO:0007669"/>
    <property type="project" value="UniProtKB-KW"/>
</dbReference>
<evidence type="ECO:0000256" key="8">
    <source>
        <dbReference type="ARBA" id="ARBA00022989"/>
    </source>
</evidence>
<dbReference type="Gene3D" id="3.30.40.10">
    <property type="entry name" value="Zinc/RING finger domain, C3HC4 (zinc finger)"/>
    <property type="match status" value="1"/>
</dbReference>
<dbReference type="SMART" id="SM00744">
    <property type="entry name" value="RINGv"/>
    <property type="match status" value="1"/>
</dbReference>
<feature type="domain" description="RING-CH-type" evidence="11">
    <location>
        <begin position="398"/>
        <end position="465"/>
    </location>
</feature>
<feature type="compositionally biased region" description="Low complexity" evidence="10">
    <location>
        <begin position="360"/>
        <end position="376"/>
    </location>
</feature>
<evidence type="ECO:0000256" key="6">
    <source>
        <dbReference type="ARBA" id="ARBA00022786"/>
    </source>
</evidence>
<keyword evidence="9" id="KW-0472">Membrane</keyword>
<keyword evidence="5" id="KW-0863">Zinc-finger</keyword>
<evidence type="ECO:0000313" key="12">
    <source>
        <dbReference type="EMBL" id="CAE8640300.1"/>
    </source>
</evidence>
<dbReference type="PANTHER" id="PTHR46065:SF3">
    <property type="entry name" value="FI20425P1"/>
    <property type="match status" value="1"/>
</dbReference>
<dbReference type="Proteomes" id="UP000654075">
    <property type="component" value="Unassembled WGS sequence"/>
</dbReference>
<dbReference type="GO" id="GO:0008270">
    <property type="term" value="F:zinc ion binding"/>
    <property type="evidence" value="ECO:0007669"/>
    <property type="project" value="UniProtKB-KW"/>
</dbReference>
<dbReference type="AlphaFoldDB" id="A0A813HS18"/>
<evidence type="ECO:0000313" key="13">
    <source>
        <dbReference type="Proteomes" id="UP000654075"/>
    </source>
</evidence>
<evidence type="ECO:0000256" key="1">
    <source>
        <dbReference type="ARBA" id="ARBA00004141"/>
    </source>
</evidence>
<keyword evidence="7" id="KW-0862">Zinc</keyword>
<keyword evidence="3" id="KW-0812">Transmembrane</keyword>
<feature type="non-terminal residue" evidence="12">
    <location>
        <position position="1"/>
    </location>
</feature>